<dbReference type="Proteomes" id="UP001303222">
    <property type="component" value="Unassembled WGS sequence"/>
</dbReference>
<feature type="coiled-coil region" evidence="1">
    <location>
        <begin position="464"/>
        <end position="506"/>
    </location>
</feature>
<dbReference type="SUPFAM" id="SSF57903">
    <property type="entry name" value="FYVE/PHD zinc finger"/>
    <property type="match status" value="1"/>
</dbReference>
<evidence type="ECO:0000313" key="4">
    <source>
        <dbReference type="Proteomes" id="UP001303222"/>
    </source>
</evidence>
<dbReference type="CDD" id="cd15489">
    <property type="entry name" value="PHD_SF"/>
    <property type="match status" value="1"/>
</dbReference>
<accession>A0AAN6NM11</accession>
<name>A0AAN6NM11_9PEZI</name>
<dbReference type="AlphaFoldDB" id="A0AAN6NM11"/>
<reference evidence="3" key="2">
    <citation type="submission" date="2023-06" db="EMBL/GenBank/DDBJ databases">
        <authorList>
            <consortium name="Lawrence Berkeley National Laboratory"/>
            <person name="Mondo S.J."/>
            <person name="Hensen N."/>
            <person name="Bonometti L."/>
            <person name="Westerberg I."/>
            <person name="Brannstrom I.O."/>
            <person name="Guillou S."/>
            <person name="Cros-Aarteil S."/>
            <person name="Calhoun S."/>
            <person name="Haridas S."/>
            <person name="Kuo A."/>
            <person name="Pangilinan J."/>
            <person name="Riley R."/>
            <person name="Labutti K."/>
            <person name="Andreopoulos B."/>
            <person name="Lipzen A."/>
            <person name="Chen C."/>
            <person name="Yanf M."/>
            <person name="Daum C."/>
            <person name="Ng V."/>
            <person name="Clum A."/>
            <person name="Steindorff A."/>
            <person name="Ohm R."/>
            <person name="Martin F."/>
            <person name="Silar P."/>
            <person name="Natvig D."/>
            <person name="Lalanne C."/>
            <person name="Gautier V."/>
            <person name="Ament-Velasquez S.L."/>
            <person name="Kruys A."/>
            <person name="Hutchinson M.I."/>
            <person name="Powell A.J."/>
            <person name="Barry K."/>
            <person name="Miller A.N."/>
            <person name="Grigoriev I.V."/>
            <person name="Debuchy R."/>
            <person name="Gladieux P."/>
            <person name="Thoren M.H."/>
            <person name="Johannesson H."/>
        </authorList>
    </citation>
    <scope>NUCLEOTIDE SEQUENCE</scope>
    <source>
        <strain evidence="3">CBS 626.80</strain>
    </source>
</reference>
<feature type="region of interest" description="Disordered" evidence="2">
    <location>
        <begin position="380"/>
        <end position="437"/>
    </location>
</feature>
<evidence type="ECO:0000256" key="2">
    <source>
        <dbReference type="SAM" id="MobiDB-lite"/>
    </source>
</evidence>
<dbReference type="InterPro" id="IPR011011">
    <property type="entry name" value="Znf_FYVE_PHD"/>
</dbReference>
<reference evidence="3" key="1">
    <citation type="journal article" date="2023" name="Mol. Phylogenet. Evol.">
        <title>Genome-scale phylogeny and comparative genomics of the fungal order Sordariales.</title>
        <authorList>
            <person name="Hensen N."/>
            <person name="Bonometti L."/>
            <person name="Westerberg I."/>
            <person name="Brannstrom I.O."/>
            <person name="Guillou S."/>
            <person name="Cros-Aarteil S."/>
            <person name="Calhoun S."/>
            <person name="Haridas S."/>
            <person name="Kuo A."/>
            <person name="Mondo S."/>
            <person name="Pangilinan J."/>
            <person name="Riley R."/>
            <person name="LaButti K."/>
            <person name="Andreopoulos B."/>
            <person name="Lipzen A."/>
            <person name="Chen C."/>
            <person name="Yan M."/>
            <person name="Daum C."/>
            <person name="Ng V."/>
            <person name="Clum A."/>
            <person name="Steindorff A."/>
            <person name="Ohm R.A."/>
            <person name="Martin F."/>
            <person name="Silar P."/>
            <person name="Natvig D.O."/>
            <person name="Lalanne C."/>
            <person name="Gautier V."/>
            <person name="Ament-Velasquez S.L."/>
            <person name="Kruys A."/>
            <person name="Hutchinson M.I."/>
            <person name="Powell A.J."/>
            <person name="Barry K."/>
            <person name="Miller A.N."/>
            <person name="Grigoriev I.V."/>
            <person name="Debuchy R."/>
            <person name="Gladieux P."/>
            <person name="Hiltunen Thoren M."/>
            <person name="Johannesson H."/>
        </authorList>
    </citation>
    <scope>NUCLEOTIDE SEQUENCE</scope>
    <source>
        <strain evidence="3">CBS 626.80</strain>
    </source>
</reference>
<feature type="compositionally biased region" description="Polar residues" evidence="2">
    <location>
        <begin position="396"/>
        <end position="412"/>
    </location>
</feature>
<feature type="region of interest" description="Disordered" evidence="2">
    <location>
        <begin position="292"/>
        <end position="331"/>
    </location>
</feature>
<proteinExistence type="predicted"/>
<feature type="compositionally biased region" description="Acidic residues" evidence="2">
    <location>
        <begin position="232"/>
        <end position="251"/>
    </location>
</feature>
<feature type="region of interest" description="Disordered" evidence="2">
    <location>
        <begin position="223"/>
        <end position="266"/>
    </location>
</feature>
<keyword evidence="4" id="KW-1185">Reference proteome</keyword>
<evidence type="ECO:0000256" key="1">
    <source>
        <dbReference type="SAM" id="Coils"/>
    </source>
</evidence>
<evidence type="ECO:0008006" key="5">
    <source>
        <dbReference type="Google" id="ProtNLM"/>
    </source>
</evidence>
<dbReference type="InterPro" id="IPR013083">
    <property type="entry name" value="Znf_RING/FYVE/PHD"/>
</dbReference>
<comment type="caution">
    <text evidence="3">The sequence shown here is derived from an EMBL/GenBank/DDBJ whole genome shotgun (WGS) entry which is preliminary data.</text>
</comment>
<protein>
    <recommendedName>
        <fullName evidence="5">PHD-type domain-containing protein</fullName>
    </recommendedName>
</protein>
<gene>
    <name evidence="3" type="ORF">QBC32DRAFT_222170</name>
</gene>
<evidence type="ECO:0000313" key="3">
    <source>
        <dbReference type="EMBL" id="KAK3948355.1"/>
    </source>
</evidence>
<dbReference type="Gene3D" id="3.30.40.10">
    <property type="entry name" value="Zinc/RING finger domain, C3HC4 (zinc finger)"/>
    <property type="match status" value="1"/>
</dbReference>
<dbReference type="EMBL" id="MU859268">
    <property type="protein sequence ID" value="KAK3948355.1"/>
    <property type="molecule type" value="Genomic_DNA"/>
</dbReference>
<organism evidence="3 4">
    <name type="scientific">Pseudoneurospora amorphoporcata</name>
    <dbReference type="NCBI Taxonomy" id="241081"/>
    <lineage>
        <taxon>Eukaryota</taxon>
        <taxon>Fungi</taxon>
        <taxon>Dikarya</taxon>
        <taxon>Ascomycota</taxon>
        <taxon>Pezizomycotina</taxon>
        <taxon>Sordariomycetes</taxon>
        <taxon>Sordariomycetidae</taxon>
        <taxon>Sordariales</taxon>
        <taxon>Sordariaceae</taxon>
        <taxon>Pseudoneurospora</taxon>
    </lineage>
</organism>
<sequence length="522" mass="58381">MSHPLDEWLPNDTPWGSLPMDVLVRQSAVRNLPTTGHTKDLIKRLQAYEKANQSTPAIKRQYPWRIEPVWRQSYQAAKYLSFKTTSDILNTDILRFVLNCPEPYLWQRALLPSELQTIYQHSHAIRAFRPNNSGVQDEFCIFCFQNIDKDTKELVQCKKCSRIMHWTCSLRAKDVRTPKRPRTCWICYDNADWNLEKFGWYDRAIPAASSGPTTTIRIQLGPSVDATQEPTQPEELESSSSSSDEEDSEDEQPSKTQSTNWRSPSISSLSSSSLSSLSSGFSLPASPVNQLVPSPACRRRQLAPNSETGALELKEKSMVAPSTSVTKNDESISLPGIPALIWQRMQKEREQQRTHEKEGQQAASSFPELFPAFVGHALPAMDADGGGGGELPEVNTAPNNTRSFSVGDSDSTPVHPPDHSAPVPTTHAHALSGSKRTGGSIDHVKALDLVKECTLLAKESVDIRMKSEREVKRAEKKHRREVRKIRKKSDREAERLVRKIRDVKKELLKALGRPEAAEGGAA</sequence>
<keyword evidence="1" id="KW-0175">Coiled coil</keyword>